<dbReference type="EMBL" id="FWXJ01000001">
    <property type="protein sequence ID" value="SMC30089.1"/>
    <property type="molecule type" value="Genomic_DNA"/>
</dbReference>
<evidence type="ECO:0000259" key="1">
    <source>
        <dbReference type="Pfam" id="PF18922"/>
    </source>
</evidence>
<evidence type="ECO:0000313" key="3">
    <source>
        <dbReference type="Proteomes" id="UP000192708"/>
    </source>
</evidence>
<dbReference type="Pfam" id="PF18922">
    <property type="entry name" value="DUF5672"/>
    <property type="match status" value="1"/>
</dbReference>
<protein>
    <recommendedName>
        <fullName evidence="1">DUF5672 domain-containing protein</fullName>
    </recommendedName>
</protein>
<evidence type="ECO:0000313" key="2">
    <source>
        <dbReference type="EMBL" id="SMC30089.1"/>
    </source>
</evidence>
<reference evidence="2 3" key="1">
    <citation type="submission" date="2017-04" db="EMBL/GenBank/DDBJ databases">
        <authorList>
            <person name="Afonso C.L."/>
            <person name="Miller P.J."/>
            <person name="Scott M.A."/>
            <person name="Spackman E."/>
            <person name="Goraichik I."/>
            <person name="Dimitrov K.M."/>
            <person name="Suarez D.L."/>
            <person name="Swayne D.E."/>
        </authorList>
    </citation>
    <scope>NUCLEOTIDE SEQUENCE [LARGE SCALE GENOMIC DNA]</scope>
    <source>
        <strain evidence="2 3">VK13</strain>
    </source>
</reference>
<gene>
    <name evidence="2" type="ORF">SAMN06296008_10125</name>
</gene>
<sequence>MIDLQQVTLFCVDTRYPDLSIWAMQRCLSQATFKDAILVTDPKRVTHCPPGIAIIEAPPIRSIEEYSLYLQSNLSSHISGTHMLVMQWDSFIVDPNLWDSRFLEYDYIGAPWPHHPETPVGNGGFSLRSKKLFEVIQNPQFKKSHPEDQSISIFNRSFLDKNTTIRFAPIELASQFAFERSGYHAFGFHGFFNFHLVLNDIELEQFIEMIPSDLLGKIDTYDLIQQLLIEDRCSLARQLLKKSSPKGKMWKKHLRYWILNIIKIGLQ</sequence>
<name>A0A1W1Y1M4_9BURK</name>
<dbReference type="OrthoDB" id="7391526at2"/>
<organism evidence="2 3">
    <name type="scientific">Polynucleobacter kasalickyi</name>
    <dbReference type="NCBI Taxonomy" id="1938817"/>
    <lineage>
        <taxon>Bacteria</taxon>
        <taxon>Pseudomonadati</taxon>
        <taxon>Pseudomonadota</taxon>
        <taxon>Betaproteobacteria</taxon>
        <taxon>Burkholderiales</taxon>
        <taxon>Burkholderiaceae</taxon>
        <taxon>Polynucleobacter</taxon>
    </lineage>
</organism>
<proteinExistence type="predicted"/>
<dbReference type="RefSeq" id="WP_084281828.1">
    <property type="nucleotide sequence ID" value="NZ_FWXJ01000001.1"/>
</dbReference>
<dbReference type="AlphaFoldDB" id="A0A1W1Y1M4"/>
<accession>A0A1W1Y1M4</accession>
<dbReference type="InterPro" id="IPR043729">
    <property type="entry name" value="DUF5672"/>
</dbReference>
<dbReference type="Proteomes" id="UP000192708">
    <property type="component" value="Unassembled WGS sequence"/>
</dbReference>
<keyword evidence="3" id="KW-1185">Reference proteome</keyword>
<feature type="domain" description="DUF5672" evidence="1">
    <location>
        <begin position="59"/>
        <end position="182"/>
    </location>
</feature>